<dbReference type="GO" id="GO:0005814">
    <property type="term" value="C:centriole"/>
    <property type="evidence" value="ECO:0007669"/>
    <property type="project" value="TreeGrafter"/>
</dbReference>
<dbReference type="STRING" id="188477.A0A433T8H7"/>
<evidence type="ECO:0000313" key="2">
    <source>
        <dbReference type="EMBL" id="RUS77838.1"/>
    </source>
</evidence>
<dbReference type="PANTHER" id="PTHR44117">
    <property type="entry name" value="INTRAFLAGELLAR TRANSPORT PROTEIN 88 HOMOLOG"/>
    <property type="match status" value="1"/>
</dbReference>
<feature type="compositionally biased region" description="Pro residues" evidence="1">
    <location>
        <begin position="135"/>
        <end position="145"/>
    </location>
</feature>
<name>A0A433T8H7_ELYCH</name>
<evidence type="ECO:0000256" key="1">
    <source>
        <dbReference type="SAM" id="MobiDB-lite"/>
    </source>
</evidence>
<dbReference type="GO" id="GO:0097730">
    <property type="term" value="C:non-motile cilium"/>
    <property type="evidence" value="ECO:0007669"/>
    <property type="project" value="TreeGrafter"/>
</dbReference>
<dbReference type="Proteomes" id="UP000271974">
    <property type="component" value="Unassembled WGS sequence"/>
</dbReference>
<dbReference type="EMBL" id="RQTK01000547">
    <property type="protein sequence ID" value="RUS77838.1"/>
    <property type="molecule type" value="Genomic_DNA"/>
</dbReference>
<dbReference type="GO" id="GO:0042073">
    <property type="term" value="P:intraciliary transport"/>
    <property type="evidence" value="ECO:0007669"/>
    <property type="project" value="TreeGrafter"/>
</dbReference>
<evidence type="ECO:0000313" key="3">
    <source>
        <dbReference type="Proteomes" id="UP000271974"/>
    </source>
</evidence>
<dbReference type="AlphaFoldDB" id="A0A433T8H7"/>
<organism evidence="2 3">
    <name type="scientific">Elysia chlorotica</name>
    <name type="common">Eastern emerald elysia</name>
    <name type="synonym">Sea slug</name>
    <dbReference type="NCBI Taxonomy" id="188477"/>
    <lineage>
        <taxon>Eukaryota</taxon>
        <taxon>Metazoa</taxon>
        <taxon>Spiralia</taxon>
        <taxon>Lophotrochozoa</taxon>
        <taxon>Mollusca</taxon>
        <taxon>Gastropoda</taxon>
        <taxon>Heterobranchia</taxon>
        <taxon>Euthyneura</taxon>
        <taxon>Panpulmonata</taxon>
        <taxon>Sacoglossa</taxon>
        <taxon>Placobranchoidea</taxon>
        <taxon>Plakobranchidae</taxon>
        <taxon>Elysia</taxon>
    </lineage>
</organism>
<feature type="region of interest" description="Disordered" evidence="1">
    <location>
        <begin position="47"/>
        <end position="145"/>
    </location>
</feature>
<protein>
    <submittedName>
        <fullName evidence="2">Uncharacterized protein</fullName>
    </submittedName>
</protein>
<reference evidence="2 3" key="1">
    <citation type="submission" date="2019-01" db="EMBL/GenBank/DDBJ databases">
        <title>A draft genome assembly of the solar-powered sea slug Elysia chlorotica.</title>
        <authorList>
            <person name="Cai H."/>
            <person name="Li Q."/>
            <person name="Fang X."/>
            <person name="Li J."/>
            <person name="Curtis N.E."/>
            <person name="Altenburger A."/>
            <person name="Shibata T."/>
            <person name="Feng M."/>
            <person name="Maeda T."/>
            <person name="Schwartz J.A."/>
            <person name="Shigenobu S."/>
            <person name="Lundholm N."/>
            <person name="Nishiyama T."/>
            <person name="Yang H."/>
            <person name="Hasebe M."/>
            <person name="Li S."/>
            <person name="Pierce S.K."/>
            <person name="Wang J."/>
        </authorList>
    </citation>
    <scope>NUCLEOTIDE SEQUENCE [LARGE SCALE GENOMIC DNA]</scope>
    <source>
        <strain evidence="2">EC2010</strain>
        <tissue evidence="2">Whole organism of an adult</tissue>
    </source>
</reference>
<sequence length="145" mass="15267">MDRMSVMEHVHLAGEEEDDYSGFNDYNATLDTEDLAQDENFKKAVLRTSHGRRPPTQAKLGMGGGMPGAMQGRLATAARGRMAMPSSMGRPGSGMAVQQDGSARPMTAVRAAGFTSAGNRMAGGFDPLNQASKGPAPPLEPKAED</sequence>
<dbReference type="GO" id="GO:1905515">
    <property type="term" value="P:non-motile cilium assembly"/>
    <property type="evidence" value="ECO:0007669"/>
    <property type="project" value="TreeGrafter"/>
</dbReference>
<feature type="non-terminal residue" evidence="2">
    <location>
        <position position="145"/>
    </location>
</feature>
<accession>A0A433T8H7</accession>
<comment type="caution">
    <text evidence="2">The sequence shown here is derived from an EMBL/GenBank/DDBJ whole genome shotgun (WGS) entry which is preliminary data.</text>
</comment>
<proteinExistence type="predicted"/>
<keyword evidence="3" id="KW-1185">Reference proteome</keyword>
<dbReference type="GO" id="GO:0036064">
    <property type="term" value="C:ciliary basal body"/>
    <property type="evidence" value="ECO:0007669"/>
    <property type="project" value="TreeGrafter"/>
</dbReference>
<dbReference type="OrthoDB" id="6147450at2759"/>
<dbReference type="GO" id="GO:0097546">
    <property type="term" value="C:ciliary base"/>
    <property type="evidence" value="ECO:0007669"/>
    <property type="project" value="TreeGrafter"/>
</dbReference>
<dbReference type="GO" id="GO:0019894">
    <property type="term" value="F:kinesin binding"/>
    <property type="evidence" value="ECO:0007669"/>
    <property type="project" value="TreeGrafter"/>
</dbReference>
<gene>
    <name evidence="2" type="ORF">EGW08_014390</name>
</gene>
<dbReference type="PANTHER" id="PTHR44117:SF1">
    <property type="entry name" value="INTRAFLAGELLAR TRANSPORT PROTEIN 88 HOMOLOG"/>
    <property type="match status" value="1"/>
</dbReference>